<evidence type="ECO:0000313" key="1">
    <source>
        <dbReference type="EMBL" id="MSS83643.1"/>
    </source>
</evidence>
<sequence length="324" mass="34611">MTRSFHHHDQRQLILGTAISTQVENLDEVLSNPEIVIRNELVKAIGNAWRNSTGAQKAKVFSLLETFIEFAHANPKLEVRNRALIISTAQARSLGGNNFTNTAVTTEKYFASNEDFLLWDVTDKSVVTEQTVSYPVLDLSRGDIKESATDVKSIFDVAENTVGVEICLDHSDQRLRKSAFSSPWPSGHNAIALHLIPSCGMQLHPASVAARSGGIAFNCDGQYALSPSDYGTAHAGTIGGVASLHVDYSTDGDTPYQAHTQLSRIVNGPTGGDSAAVSSSNATFEVPDTDVTVIPLEETSALSTVFAGGAGALHIYGLTKPLSL</sequence>
<accession>A0A6N7W559</accession>
<organism evidence="1 2">
    <name type="scientific">Scrofimicrobium canadense</name>
    <dbReference type="NCBI Taxonomy" id="2652290"/>
    <lineage>
        <taxon>Bacteria</taxon>
        <taxon>Bacillati</taxon>
        <taxon>Actinomycetota</taxon>
        <taxon>Actinomycetes</taxon>
        <taxon>Actinomycetales</taxon>
        <taxon>Actinomycetaceae</taxon>
        <taxon>Scrofimicrobium</taxon>
    </lineage>
</organism>
<reference evidence="1 2" key="1">
    <citation type="submission" date="2019-08" db="EMBL/GenBank/DDBJ databases">
        <title>In-depth cultivation of the pig gut microbiome towards novel bacterial diversity and tailored functional studies.</title>
        <authorList>
            <person name="Wylensek D."/>
            <person name="Hitch T.C.A."/>
            <person name="Clavel T."/>
        </authorList>
    </citation>
    <scope>NUCLEOTIDE SEQUENCE [LARGE SCALE GENOMIC DNA]</scope>
    <source>
        <strain evidence="1 2">WB03_NA08</strain>
    </source>
</reference>
<evidence type="ECO:0000313" key="2">
    <source>
        <dbReference type="Proteomes" id="UP000470875"/>
    </source>
</evidence>
<dbReference type="Proteomes" id="UP000470875">
    <property type="component" value="Unassembled WGS sequence"/>
</dbReference>
<name>A0A6N7W559_9ACTO</name>
<dbReference type="EMBL" id="VULO01000002">
    <property type="protein sequence ID" value="MSS83643.1"/>
    <property type="molecule type" value="Genomic_DNA"/>
</dbReference>
<comment type="caution">
    <text evidence="1">The sequence shown here is derived from an EMBL/GenBank/DDBJ whole genome shotgun (WGS) entry which is preliminary data.</text>
</comment>
<gene>
    <name evidence="1" type="ORF">FYJ24_02455</name>
</gene>
<dbReference type="AlphaFoldDB" id="A0A6N7W559"/>
<protein>
    <submittedName>
        <fullName evidence="1">Uncharacterized protein</fullName>
    </submittedName>
</protein>
<proteinExistence type="predicted"/>
<keyword evidence="2" id="KW-1185">Reference proteome</keyword>
<dbReference type="RefSeq" id="WP_154543225.1">
    <property type="nucleotide sequence ID" value="NZ_VULO01000002.1"/>
</dbReference>